<dbReference type="Gene3D" id="3.10.510.20">
    <property type="entry name" value="YcgL domain"/>
    <property type="match status" value="1"/>
</dbReference>
<dbReference type="InterPro" id="IPR038068">
    <property type="entry name" value="YcgL-like_sf"/>
</dbReference>
<comment type="caution">
    <text evidence="3">The sequence shown here is derived from an EMBL/GenBank/DDBJ whole genome shotgun (WGS) entry which is preliminary data.</text>
</comment>
<dbReference type="InterPro" id="IPR027354">
    <property type="entry name" value="YcgL_dom"/>
</dbReference>
<dbReference type="AlphaFoldDB" id="A0AA41ZG19"/>
<dbReference type="PROSITE" id="PS51648">
    <property type="entry name" value="YCGL"/>
    <property type="match status" value="1"/>
</dbReference>
<name>A0AA41ZG19_9GAMM</name>
<dbReference type="SUPFAM" id="SSF160191">
    <property type="entry name" value="YcgL-like"/>
    <property type="match status" value="1"/>
</dbReference>
<evidence type="ECO:0000313" key="4">
    <source>
        <dbReference type="Proteomes" id="UP001165678"/>
    </source>
</evidence>
<dbReference type="EMBL" id="JAPIVE010000003">
    <property type="protein sequence ID" value="MCX2524604.1"/>
    <property type="molecule type" value="Genomic_DNA"/>
</dbReference>
<evidence type="ECO:0000313" key="3">
    <source>
        <dbReference type="EMBL" id="MCX2524604.1"/>
    </source>
</evidence>
<keyword evidence="4" id="KW-1185">Reference proteome</keyword>
<gene>
    <name evidence="3" type="ORF">OQ287_10140</name>
</gene>
<reference evidence="3" key="1">
    <citation type="submission" date="2022-11" db="EMBL/GenBank/DDBJ databases">
        <title>Larsenimonas rhizosphaerae sp. nov., isolated from a tidal mudflat.</title>
        <authorList>
            <person name="Lee S.D."/>
            <person name="Kim I.S."/>
        </authorList>
    </citation>
    <scope>NUCLEOTIDE SEQUENCE</scope>
    <source>
        <strain evidence="3">GH2-1</strain>
    </source>
</reference>
<dbReference type="HAMAP" id="MF_01866">
    <property type="entry name" value="UPF0745"/>
    <property type="match status" value="1"/>
</dbReference>
<accession>A0AA41ZG19</accession>
<dbReference type="Proteomes" id="UP001165678">
    <property type="component" value="Unassembled WGS sequence"/>
</dbReference>
<proteinExistence type="inferred from homology"/>
<evidence type="ECO:0000256" key="1">
    <source>
        <dbReference type="HAMAP-Rule" id="MF_01866"/>
    </source>
</evidence>
<organism evidence="3 4">
    <name type="scientific">Larsenimonas rhizosphaerae</name>
    <dbReference type="NCBI Taxonomy" id="2944682"/>
    <lineage>
        <taxon>Bacteria</taxon>
        <taxon>Pseudomonadati</taxon>
        <taxon>Pseudomonadota</taxon>
        <taxon>Gammaproteobacteria</taxon>
        <taxon>Oceanospirillales</taxon>
        <taxon>Halomonadaceae</taxon>
        <taxon>Larsenimonas</taxon>
    </lineage>
</organism>
<feature type="domain" description="YcgL" evidence="2">
    <location>
        <begin position="5"/>
        <end position="90"/>
    </location>
</feature>
<evidence type="ECO:0000259" key="2">
    <source>
        <dbReference type="PROSITE" id="PS51648"/>
    </source>
</evidence>
<dbReference type="PANTHER" id="PTHR38109">
    <property type="entry name" value="PROTEIN YCGL"/>
    <property type="match status" value="1"/>
</dbReference>
<dbReference type="Pfam" id="PF05166">
    <property type="entry name" value="YcgL"/>
    <property type="match status" value="1"/>
</dbReference>
<dbReference type="RefSeq" id="WP_250939419.1">
    <property type="nucleotide sequence ID" value="NZ_JAMLJK010000005.1"/>
</dbReference>
<sequence length="97" mass="11217">MIDRLLCDIYKSSRRDEMYLYVVRGDSLKDLPDALREVFGPPIMVMPIMLIPDKPMARTTAVKVMTSVRQQGFYLQMPPAKEPGMLDMYRAPTEGRY</sequence>
<protein>
    <recommendedName>
        <fullName evidence="1">YcgL domain-containing protein OQ287_10140</fullName>
    </recommendedName>
</protein>
<dbReference type="PANTHER" id="PTHR38109:SF1">
    <property type="entry name" value="PROTEIN YCGL"/>
    <property type="match status" value="1"/>
</dbReference>